<reference evidence="2" key="2">
    <citation type="submission" date="2020-06" db="EMBL/GenBank/DDBJ databases">
        <authorList>
            <person name="Sheffer M."/>
        </authorList>
    </citation>
    <scope>NUCLEOTIDE SEQUENCE</scope>
</reference>
<evidence type="ECO:0000313" key="3">
    <source>
        <dbReference type="Proteomes" id="UP000807504"/>
    </source>
</evidence>
<accession>A0A8T0EBF4</accession>
<evidence type="ECO:0000313" key="2">
    <source>
        <dbReference type="EMBL" id="KAF8767515.1"/>
    </source>
</evidence>
<reference evidence="2" key="1">
    <citation type="journal article" date="2020" name="bioRxiv">
        <title>Chromosome-level reference genome of the European wasp spider Argiope bruennichi: a resource for studies on range expansion and evolutionary adaptation.</title>
        <authorList>
            <person name="Sheffer M.M."/>
            <person name="Hoppe A."/>
            <person name="Krehenwinkel H."/>
            <person name="Uhl G."/>
            <person name="Kuss A.W."/>
            <person name="Jensen L."/>
            <person name="Jensen C."/>
            <person name="Gillespie R.G."/>
            <person name="Hoff K.J."/>
            <person name="Prost S."/>
        </authorList>
    </citation>
    <scope>NUCLEOTIDE SEQUENCE</scope>
</reference>
<sequence>MPLISESIILSVKKDMVRGWQLCYPFHPLINAADFPLQIDLPEREERDPQSSKLDPPEGCRNSAKGGDPNEKPVCAQREKEGQTAKSAAENFLSLSIIIEDRSQLSRAIFSSQVRMSWKLALENLRCSS</sequence>
<keyword evidence="3" id="KW-1185">Reference proteome</keyword>
<proteinExistence type="predicted"/>
<feature type="region of interest" description="Disordered" evidence="1">
    <location>
        <begin position="40"/>
        <end position="81"/>
    </location>
</feature>
<name>A0A8T0EBF4_ARGBR</name>
<dbReference type="EMBL" id="JABXBU010002230">
    <property type="protein sequence ID" value="KAF8767515.1"/>
    <property type="molecule type" value="Genomic_DNA"/>
</dbReference>
<dbReference type="Proteomes" id="UP000807504">
    <property type="component" value="Unassembled WGS sequence"/>
</dbReference>
<organism evidence="2 3">
    <name type="scientific">Argiope bruennichi</name>
    <name type="common">Wasp spider</name>
    <name type="synonym">Aranea bruennichi</name>
    <dbReference type="NCBI Taxonomy" id="94029"/>
    <lineage>
        <taxon>Eukaryota</taxon>
        <taxon>Metazoa</taxon>
        <taxon>Ecdysozoa</taxon>
        <taxon>Arthropoda</taxon>
        <taxon>Chelicerata</taxon>
        <taxon>Arachnida</taxon>
        <taxon>Araneae</taxon>
        <taxon>Araneomorphae</taxon>
        <taxon>Entelegynae</taxon>
        <taxon>Araneoidea</taxon>
        <taxon>Araneidae</taxon>
        <taxon>Argiope</taxon>
    </lineage>
</organism>
<feature type="compositionally biased region" description="Basic and acidic residues" evidence="1">
    <location>
        <begin position="41"/>
        <end position="58"/>
    </location>
</feature>
<evidence type="ECO:0000256" key="1">
    <source>
        <dbReference type="SAM" id="MobiDB-lite"/>
    </source>
</evidence>
<dbReference type="AlphaFoldDB" id="A0A8T0EBF4"/>
<protein>
    <submittedName>
        <fullName evidence="2">Uncharacterized protein</fullName>
    </submittedName>
</protein>
<comment type="caution">
    <text evidence="2">The sequence shown here is derived from an EMBL/GenBank/DDBJ whole genome shotgun (WGS) entry which is preliminary data.</text>
</comment>
<gene>
    <name evidence="2" type="ORF">HNY73_020459</name>
</gene>